<dbReference type="FunFam" id="1.25.40.340:FF:000002">
    <property type="entry name" value="Dihydroxyacetone kinase, L subunit"/>
    <property type="match status" value="1"/>
</dbReference>
<comment type="catalytic activity">
    <reaction evidence="1">
        <text>dihydroxyacetone + phosphoenolpyruvate = dihydroxyacetone phosphate + pyruvate</text>
        <dbReference type="Rhea" id="RHEA:18381"/>
        <dbReference type="ChEBI" id="CHEBI:15361"/>
        <dbReference type="ChEBI" id="CHEBI:16016"/>
        <dbReference type="ChEBI" id="CHEBI:57642"/>
        <dbReference type="ChEBI" id="CHEBI:58702"/>
        <dbReference type="EC" id="2.7.1.121"/>
    </reaction>
</comment>
<evidence type="ECO:0000256" key="6">
    <source>
        <dbReference type="ARBA" id="ARBA00022798"/>
    </source>
</evidence>
<sequence>MVNQQKVIEILRNIGETIEKEKLFLTELDNVIGDGDHGINLSRGFQEVEKKLDTLADKDIGTILKTVGMTLVSTVGGASGPLYGTAFMKAGQLMAGKDAVDINDFVEILRVSIEGVKMRGKSTTGEKTMLDAMVPALAAMEGALKAAKDPKEILLEGVEAAEDGVAYTKTIIATKGRASYLGERSIGHQDPGATSFTLMLSVIAKSL</sequence>
<evidence type="ECO:0000256" key="8">
    <source>
        <dbReference type="ARBA" id="ARBA00055771"/>
    </source>
</evidence>
<dbReference type="AlphaFoldDB" id="A0A6N2S275"/>
<evidence type="ECO:0000313" key="10">
    <source>
        <dbReference type="EMBL" id="VYS86919.1"/>
    </source>
</evidence>
<comment type="pathway">
    <text evidence="2">Polyol metabolism; glycerol degradation.</text>
</comment>
<evidence type="ECO:0000256" key="5">
    <source>
        <dbReference type="ARBA" id="ARBA00022777"/>
    </source>
</evidence>
<dbReference type="GO" id="GO:0005829">
    <property type="term" value="C:cytosol"/>
    <property type="evidence" value="ECO:0007669"/>
    <property type="project" value="TreeGrafter"/>
</dbReference>
<name>A0A6N2S275_9FIRM</name>
<evidence type="ECO:0000256" key="1">
    <source>
        <dbReference type="ARBA" id="ARBA00001113"/>
    </source>
</evidence>
<comment type="subunit">
    <text evidence="7">Homodimer. The dihydroxyacetone kinase complex is composed of a homodimer of DhaM, a homodimer of DhaK and the subunit DhaL.</text>
</comment>
<comment type="function">
    <text evidence="8">ADP-binding subunit of the dihydroxyacetone kinase, which is responsible for the phosphoenolpyruvate (PEP)-dependent phosphorylation of dihydroxyacetone. DhaL-ADP is converted to DhaL-ATP via a phosphoryl group transfer from DhaM and transmits it to dihydroxyacetone binds to DhaK.</text>
</comment>
<dbReference type="SMART" id="SM01120">
    <property type="entry name" value="Dak2"/>
    <property type="match status" value="1"/>
</dbReference>
<protein>
    <recommendedName>
        <fullName evidence="3">phosphoenolpyruvate--glycerone phosphotransferase</fullName>
        <ecNumber evidence="3">2.7.1.121</ecNumber>
    </recommendedName>
</protein>
<dbReference type="InterPro" id="IPR012737">
    <property type="entry name" value="DhaK_L_YcgS"/>
</dbReference>
<reference evidence="10" key="1">
    <citation type="submission" date="2019-11" db="EMBL/GenBank/DDBJ databases">
        <authorList>
            <person name="Feng L."/>
        </authorList>
    </citation>
    <scope>NUCLEOTIDE SEQUENCE</scope>
    <source>
        <strain evidence="10">CnexileLFYP112</strain>
    </source>
</reference>
<evidence type="ECO:0000256" key="4">
    <source>
        <dbReference type="ARBA" id="ARBA00022679"/>
    </source>
</evidence>
<dbReference type="GO" id="GO:0019563">
    <property type="term" value="P:glycerol catabolic process"/>
    <property type="evidence" value="ECO:0007669"/>
    <property type="project" value="TreeGrafter"/>
</dbReference>
<dbReference type="InterPro" id="IPR050861">
    <property type="entry name" value="Dihydroxyacetone_Kinase"/>
</dbReference>
<evidence type="ECO:0000259" key="9">
    <source>
        <dbReference type="PROSITE" id="PS51480"/>
    </source>
</evidence>
<gene>
    <name evidence="10" type="primary">dhaL</name>
    <name evidence="10" type="ORF">CNLFYP112_01112</name>
</gene>
<dbReference type="PANTHER" id="PTHR28629">
    <property type="entry name" value="TRIOKINASE/FMN CYCLASE"/>
    <property type="match status" value="1"/>
</dbReference>
<dbReference type="EC" id="2.7.1.121" evidence="3"/>
<dbReference type="GO" id="GO:0047324">
    <property type="term" value="F:phosphoenolpyruvate-glycerone phosphotransferase activity"/>
    <property type="evidence" value="ECO:0007669"/>
    <property type="project" value="UniProtKB-EC"/>
</dbReference>
<dbReference type="GO" id="GO:0004371">
    <property type="term" value="F:glycerone kinase activity"/>
    <property type="evidence" value="ECO:0007669"/>
    <property type="project" value="InterPro"/>
</dbReference>
<dbReference type="InterPro" id="IPR036117">
    <property type="entry name" value="DhaL_dom_sf"/>
</dbReference>
<dbReference type="SUPFAM" id="SSF101473">
    <property type="entry name" value="DhaL-like"/>
    <property type="match status" value="1"/>
</dbReference>
<organism evidence="10">
    <name type="scientific">[Clostridium] nexile</name>
    <dbReference type="NCBI Taxonomy" id="29361"/>
    <lineage>
        <taxon>Bacteria</taxon>
        <taxon>Bacillati</taxon>
        <taxon>Bacillota</taxon>
        <taxon>Clostridia</taxon>
        <taxon>Lachnospirales</taxon>
        <taxon>Lachnospiraceae</taxon>
        <taxon>Tyzzerella</taxon>
    </lineage>
</organism>
<keyword evidence="6" id="KW-0319">Glycerol metabolism</keyword>
<proteinExistence type="predicted"/>
<dbReference type="NCBIfam" id="TIGR02365">
    <property type="entry name" value="dha_L_ycgS"/>
    <property type="match status" value="1"/>
</dbReference>
<evidence type="ECO:0000256" key="3">
    <source>
        <dbReference type="ARBA" id="ARBA00012095"/>
    </source>
</evidence>
<evidence type="ECO:0000256" key="2">
    <source>
        <dbReference type="ARBA" id="ARBA00004745"/>
    </source>
</evidence>
<keyword evidence="4 10" id="KW-0808">Transferase</keyword>
<dbReference type="Gene3D" id="1.25.40.340">
    <property type="match status" value="1"/>
</dbReference>
<evidence type="ECO:0000256" key="7">
    <source>
        <dbReference type="ARBA" id="ARBA00046577"/>
    </source>
</evidence>
<dbReference type="EMBL" id="CACRTG010000002">
    <property type="protein sequence ID" value="VYS86919.1"/>
    <property type="molecule type" value="Genomic_DNA"/>
</dbReference>
<feature type="domain" description="DhaL" evidence="9">
    <location>
        <begin position="5"/>
        <end position="205"/>
    </location>
</feature>
<dbReference type="PANTHER" id="PTHR28629:SF4">
    <property type="entry name" value="TRIOKINASE_FMN CYCLASE"/>
    <property type="match status" value="1"/>
</dbReference>
<dbReference type="Pfam" id="PF02734">
    <property type="entry name" value="Dak2"/>
    <property type="match status" value="1"/>
</dbReference>
<dbReference type="InterPro" id="IPR004007">
    <property type="entry name" value="DhaL_dom"/>
</dbReference>
<accession>A0A6N2S275</accession>
<keyword evidence="5 10" id="KW-0418">Kinase</keyword>
<dbReference type="PROSITE" id="PS51480">
    <property type="entry name" value="DHAL"/>
    <property type="match status" value="1"/>
</dbReference>